<dbReference type="AlphaFoldDB" id="A0AAN9FJI8"/>
<proteinExistence type="predicted"/>
<feature type="region of interest" description="Disordered" evidence="1">
    <location>
        <begin position="285"/>
        <end position="320"/>
    </location>
</feature>
<reference evidence="2 3" key="1">
    <citation type="submission" date="2024-01" db="EMBL/GenBank/DDBJ databases">
        <title>The genomes of 5 underutilized Papilionoideae crops provide insights into root nodulation and disease resistanc.</title>
        <authorList>
            <person name="Yuan L."/>
        </authorList>
    </citation>
    <scope>NUCLEOTIDE SEQUENCE [LARGE SCALE GENOMIC DNA]</scope>
    <source>
        <strain evidence="2">ZHUSHIDOU_FW_LH</strain>
        <tissue evidence="2">Leaf</tissue>
    </source>
</reference>
<sequence length="333" mass="36289">MLPTVVNDIEIKPTAEEEDLLDRSTKKPKPNAADCSEIIMDDHVDEASDGIILGDGVQEQHKPSYREIFAIMRGNHDPGLKGMMSENKGKVVDKELTEGESCFGPWMIARSSYRRKHAPSNVGKNNSNKIVNPHGSRFEILQQNDGDSTVNGGARDLEAPNLNSKQLLGPFGHNKPKGVKVNNSKPFVRQNKGQPTKSIAKPRIQQSSGNASSSPASSTKPATVDATKKEIIKQKEEEILRVMRLKEKEVKRAFMEAKQSREFLDQFVQQHSDEVLSFVESLRAKGSSVVEPHSQPPDPGSSSGSKVDGGSVPPDVNAAGLVTNEVGVSLHNV</sequence>
<dbReference type="Proteomes" id="UP001372338">
    <property type="component" value="Unassembled WGS sequence"/>
</dbReference>
<evidence type="ECO:0000313" key="2">
    <source>
        <dbReference type="EMBL" id="KAK7275716.1"/>
    </source>
</evidence>
<evidence type="ECO:0000256" key="1">
    <source>
        <dbReference type="SAM" id="MobiDB-lite"/>
    </source>
</evidence>
<feature type="region of interest" description="Disordered" evidence="1">
    <location>
        <begin position="168"/>
        <end position="229"/>
    </location>
</feature>
<evidence type="ECO:0000313" key="3">
    <source>
        <dbReference type="Proteomes" id="UP001372338"/>
    </source>
</evidence>
<dbReference type="EMBL" id="JAYWIO010000003">
    <property type="protein sequence ID" value="KAK7275716.1"/>
    <property type="molecule type" value="Genomic_DNA"/>
</dbReference>
<feature type="compositionally biased region" description="Low complexity" evidence="1">
    <location>
        <begin position="300"/>
        <end position="314"/>
    </location>
</feature>
<comment type="caution">
    <text evidence="2">The sequence shown here is derived from an EMBL/GenBank/DDBJ whole genome shotgun (WGS) entry which is preliminary data.</text>
</comment>
<gene>
    <name evidence="2" type="ORF">RIF29_16838</name>
</gene>
<accession>A0AAN9FJI8</accession>
<protein>
    <submittedName>
        <fullName evidence="2">Uncharacterized protein</fullName>
    </submittedName>
</protein>
<feature type="compositionally biased region" description="Polar residues" evidence="1">
    <location>
        <begin position="181"/>
        <end position="197"/>
    </location>
</feature>
<name>A0AAN9FJI8_CROPI</name>
<keyword evidence="3" id="KW-1185">Reference proteome</keyword>
<feature type="compositionally biased region" description="Low complexity" evidence="1">
    <location>
        <begin position="207"/>
        <end position="218"/>
    </location>
</feature>
<organism evidence="2 3">
    <name type="scientific">Crotalaria pallida</name>
    <name type="common">Smooth rattlebox</name>
    <name type="synonym">Crotalaria striata</name>
    <dbReference type="NCBI Taxonomy" id="3830"/>
    <lineage>
        <taxon>Eukaryota</taxon>
        <taxon>Viridiplantae</taxon>
        <taxon>Streptophyta</taxon>
        <taxon>Embryophyta</taxon>
        <taxon>Tracheophyta</taxon>
        <taxon>Spermatophyta</taxon>
        <taxon>Magnoliopsida</taxon>
        <taxon>eudicotyledons</taxon>
        <taxon>Gunneridae</taxon>
        <taxon>Pentapetalae</taxon>
        <taxon>rosids</taxon>
        <taxon>fabids</taxon>
        <taxon>Fabales</taxon>
        <taxon>Fabaceae</taxon>
        <taxon>Papilionoideae</taxon>
        <taxon>50 kb inversion clade</taxon>
        <taxon>genistoids sensu lato</taxon>
        <taxon>core genistoids</taxon>
        <taxon>Crotalarieae</taxon>
        <taxon>Crotalaria</taxon>
    </lineage>
</organism>